<sequence>MRLTMEKTCYLSGANAAGGLAALSPEFLMESDDDEEMAELPPEAFGIKEELVQKVMQELYKEITREPTSSSSVKEHPHPQPFVSGEVKDRLCEMSETETAAKAMAGVHFIASGQGGKGRLVEEHVGLPAVGGGLPEYGPSGFKGVQKPMEIKDSETRRRAVMK</sequence>
<comment type="caution">
    <text evidence="2">The sequence shown here is derived from an EMBL/GenBank/DDBJ whole genome shotgun (WGS) entry which is preliminary data.</text>
</comment>
<evidence type="ECO:0000313" key="2">
    <source>
        <dbReference type="EMBL" id="OWM86571.1"/>
    </source>
</evidence>
<accession>A0A218XPY9</accession>
<evidence type="ECO:0000313" key="3">
    <source>
        <dbReference type="Proteomes" id="UP000197138"/>
    </source>
</evidence>
<protein>
    <submittedName>
        <fullName evidence="2">Uncharacterized protein</fullName>
    </submittedName>
</protein>
<evidence type="ECO:0000256" key="1">
    <source>
        <dbReference type="SAM" id="MobiDB-lite"/>
    </source>
</evidence>
<proteinExistence type="predicted"/>
<feature type="region of interest" description="Disordered" evidence="1">
    <location>
        <begin position="131"/>
        <end position="163"/>
    </location>
</feature>
<organism evidence="2 3">
    <name type="scientific">Punica granatum</name>
    <name type="common">Pomegranate</name>
    <dbReference type="NCBI Taxonomy" id="22663"/>
    <lineage>
        <taxon>Eukaryota</taxon>
        <taxon>Viridiplantae</taxon>
        <taxon>Streptophyta</taxon>
        <taxon>Embryophyta</taxon>
        <taxon>Tracheophyta</taxon>
        <taxon>Spermatophyta</taxon>
        <taxon>Magnoliopsida</taxon>
        <taxon>eudicotyledons</taxon>
        <taxon>Gunneridae</taxon>
        <taxon>Pentapetalae</taxon>
        <taxon>rosids</taxon>
        <taxon>malvids</taxon>
        <taxon>Myrtales</taxon>
        <taxon>Lythraceae</taxon>
        <taxon>Punica</taxon>
    </lineage>
</organism>
<reference evidence="3" key="1">
    <citation type="journal article" date="2017" name="Plant J.">
        <title>The pomegranate (Punica granatum L.) genome and the genomics of punicalagin biosynthesis.</title>
        <authorList>
            <person name="Qin G."/>
            <person name="Xu C."/>
            <person name="Ming R."/>
            <person name="Tang H."/>
            <person name="Guyot R."/>
            <person name="Kramer E.M."/>
            <person name="Hu Y."/>
            <person name="Yi X."/>
            <person name="Qi Y."/>
            <person name="Xu X."/>
            <person name="Gao Z."/>
            <person name="Pan H."/>
            <person name="Jian J."/>
            <person name="Tian Y."/>
            <person name="Yue Z."/>
            <person name="Xu Y."/>
        </authorList>
    </citation>
    <scope>NUCLEOTIDE SEQUENCE [LARGE SCALE GENOMIC DNA]</scope>
    <source>
        <strain evidence="3">cv. Dabenzi</strain>
    </source>
</reference>
<dbReference type="EMBL" id="MTKT01001080">
    <property type="protein sequence ID" value="OWM86571.1"/>
    <property type="molecule type" value="Genomic_DNA"/>
</dbReference>
<gene>
    <name evidence="2" type="ORF">CDL15_Pgr015606</name>
</gene>
<dbReference type="AlphaFoldDB" id="A0A218XPY9"/>
<name>A0A218XPY9_PUNGR</name>
<dbReference type="Proteomes" id="UP000197138">
    <property type="component" value="Unassembled WGS sequence"/>
</dbReference>
<feature type="compositionally biased region" description="Basic and acidic residues" evidence="1">
    <location>
        <begin position="149"/>
        <end position="163"/>
    </location>
</feature>
<feature type="region of interest" description="Disordered" evidence="1">
    <location>
        <begin position="64"/>
        <end position="87"/>
    </location>
</feature>